<evidence type="ECO:0000313" key="1">
    <source>
        <dbReference type="EMBL" id="GBN39477.1"/>
    </source>
</evidence>
<reference evidence="1 2" key="1">
    <citation type="journal article" date="2019" name="Sci. Rep.">
        <title>Orb-weaving spider Araneus ventricosus genome elucidates the spidroin gene catalogue.</title>
        <authorList>
            <person name="Kono N."/>
            <person name="Nakamura H."/>
            <person name="Ohtoshi R."/>
            <person name="Moran D.A.P."/>
            <person name="Shinohara A."/>
            <person name="Yoshida Y."/>
            <person name="Fujiwara M."/>
            <person name="Mori M."/>
            <person name="Tomita M."/>
            <person name="Arakawa K."/>
        </authorList>
    </citation>
    <scope>NUCLEOTIDE SEQUENCE [LARGE SCALE GENOMIC DNA]</scope>
</reference>
<comment type="caution">
    <text evidence="1">The sequence shown here is derived from an EMBL/GenBank/DDBJ whole genome shotgun (WGS) entry which is preliminary data.</text>
</comment>
<keyword evidence="2" id="KW-1185">Reference proteome</keyword>
<dbReference type="AlphaFoldDB" id="A0A4Y2NN95"/>
<proteinExistence type="predicted"/>
<organism evidence="1 2">
    <name type="scientific">Araneus ventricosus</name>
    <name type="common">Orbweaver spider</name>
    <name type="synonym">Epeira ventricosa</name>
    <dbReference type="NCBI Taxonomy" id="182803"/>
    <lineage>
        <taxon>Eukaryota</taxon>
        <taxon>Metazoa</taxon>
        <taxon>Ecdysozoa</taxon>
        <taxon>Arthropoda</taxon>
        <taxon>Chelicerata</taxon>
        <taxon>Arachnida</taxon>
        <taxon>Araneae</taxon>
        <taxon>Araneomorphae</taxon>
        <taxon>Entelegynae</taxon>
        <taxon>Araneoidea</taxon>
        <taxon>Araneidae</taxon>
        <taxon>Araneus</taxon>
    </lineage>
</organism>
<gene>
    <name evidence="1" type="ORF">AVEN_243332_1</name>
</gene>
<evidence type="ECO:0000313" key="2">
    <source>
        <dbReference type="Proteomes" id="UP000499080"/>
    </source>
</evidence>
<dbReference type="Proteomes" id="UP000499080">
    <property type="component" value="Unassembled WGS sequence"/>
</dbReference>
<name>A0A4Y2NN95_ARAVE</name>
<dbReference type="EMBL" id="BGPR01009352">
    <property type="protein sequence ID" value="GBN39477.1"/>
    <property type="molecule type" value="Genomic_DNA"/>
</dbReference>
<accession>A0A4Y2NN95</accession>
<protein>
    <submittedName>
        <fullName evidence="1">Uncharacterized protein</fullName>
    </submittedName>
</protein>
<sequence length="86" mass="9988">MQKKMPLDNLLLQSVSAIDPVCWKHSLSLILMKGLPDLVTNVISLQKEILMTWRYISIMLPVYGNHSRRSQWITGGWKFKIPDNFC</sequence>
<dbReference type="OrthoDB" id="6131287at2759"/>